<dbReference type="KEGG" id="dba:Dbac_2703"/>
<evidence type="ECO:0000313" key="2">
    <source>
        <dbReference type="Proteomes" id="UP000002216"/>
    </source>
</evidence>
<dbReference type="Proteomes" id="UP000002216">
    <property type="component" value="Chromosome"/>
</dbReference>
<dbReference type="AlphaFoldDB" id="C7LTL3"/>
<name>C7LTL3_DESBD</name>
<evidence type="ECO:0000313" key="1">
    <source>
        <dbReference type="EMBL" id="ACU90779.1"/>
    </source>
</evidence>
<dbReference type="InterPro" id="IPR016195">
    <property type="entry name" value="Pol/histidinol_Pase-like"/>
</dbReference>
<dbReference type="HOGENOM" id="CLU_727097_0_0_7"/>
<proteinExistence type="predicted"/>
<dbReference type="STRING" id="525897.Dbac_2703"/>
<reference evidence="1 2" key="1">
    <citation type="journal article" date="2009" name="Stand. Genomic Sci.">
        <title>Complete genome sequence of Desulfomicrobium baculatum type strain (X).</title>
        <authorList>
            <person name="Copeland A."/>
            <person name="Spring S."/>
            <person name="Goker M."/>
            <person name="Schneider S."/>
            <person name="Lapidus A."/>
            <person name="Del Rio T.G."/>
            <person name="Tice H."/>
            <person name="Cheng J.F."/>
            <person name="Chen F."/>
            <person name="Nolan M."/>
            <person name="Bruce D."/>
            <person name="Goodwin L."/>
            <person name="Pitluck S."/>
            <person name="Ivanova N."/>
            <person name="Mavrommatis K."/>
            <person name="Ovchinnikova G."/>
            <person name="Pati A."/>
            <person name="Chen A."/>
            <person name="Palaniappan K."/>
            <person name="Land M."/>
            <person name="Hauser L."/>
            <person name="Chang Y.J."/>
            <person name="Jeffries C.C."/>
            <person name="Meincke L."/>
            <person name="Sims D."/>
            <person name="Brettin T."/>
            <person name="Detter J.C."/>
            <person name="Han C."/>
            <person name="Chain P."/>
            <person name="Bristow J."/>
            <person name="Eisen J.A."/>
            <person name="Markowitz V."/>
            <person name="Hugenholtz P."/>
            <person name="Kyrpides N.C."/>
            <person name="Klenk H.P."/>
            <person name="Lucas S."/>
        </authorList>
    </citation>
    <scope>NUCLEOTIDE SEQUENCE [LARGE SCALE GENOMIC DNA]</scope>
    <source>
        <strain evidence="2">DSM 4028 / VKM B-1378 / X</strain>
    </source>
</reference>
<dbReference type="SUPFAM" id="SSF89550">
    <property type="entry name" value="PHP domain-like"/>
    <property type="match status" value="1"/>
</dbReference>
<sequence length="379" mass="43473">MRSSDPMNPAAWDPAINERDLAVFESVTSTNLSEETLAALASPQRVLPDQQSVMAVHWHPEFVPMPVITQRVHNMFPGMTENLIIPTQHNEILEYGNFSGVEVDCYSHGFNQKVQLLLHFQTSRLEHAHTLRAMLRHTQTYRASQLFDFMHAITAPLEDRIEQAARETGADLDLVEFVRHHVTKVRRMVEDRHAGLSPDALKNKLLRNYFDALRPFYDGELIDRIQTYLSAVKAIVKTHFSLRYFYRTSEVIEEARALGGGIIIPHPEQFWPILLADYDVDGYEVWNPQSQRYTDFLIAAVGRANACAGPSTRRKLVFMGDDTHMGEKVKTITSQNVEKANREIGYQPAWDDLEISKRLILSGMSREIVIREYRERLLG</sequence>
<organism evidence="1 2">
    <name type="scientific">Desulfomicrobium baculatum (strain DSM 4028 / VKM B-1378 / X)</name>
    <name type="common">Desulfovibrio baculatus</name>
    <dbReference type="NCBI Taxonomy" id="525897"/>
    <lineage>
        <taxon>Bacteria</taxon>
        <taxon>Pseudomonadati</taxon>
        <taxon>Thermodesulfobacteriota</taxon>
        <taxon>Desulfovibrionia</taxon>
        <taxon>Desulfovibrionales</taxon>
        <taxon>Desulfomicrobiaceae</taxon>
        <taxon>Desulfomicrobium</taxon>
    </lineage>
</organism>
<gene>
    <name evidence="1" type="ordered locus">Dbac_2703</name>
</gene>
<dbReference type="EMBL" id="CP001629">
    <property type="protein sequence ID" value="ACU90779.1"/>
    <property type="molecule type" value="Genomic_DNA"/>
</dbReference>
<dbReference type="Gene3D" id="3.20.20.140">
    <property type="entry name" value="Metal-dependent hydrolases"/>
    <property type="match status" value="1"/>
</dbReference>
<dbReference type="OrthoDB" id="5413868at2"/>
<keyword evidence="2" id="KW-1185">Reference proteome</keyword>
<dbReference type="RefSeq" id="WP_015774868.1">
    <property type="nucleotide sequence ID" value="NC_013173.1"/>
</dbReference>
<accession>C7LTL3</accession>
<protein>
    <submittedName>
        <fullName evidence="1">Uncharacterized protein</fullName>
    </submittedName>
</protein>
<dbReference type="eggNOG" id="COG0613">
    <property type="taxonomic scope" value="Bacteria"/>
</dbReference>